<gene>
    <name evidence="5" type="ORF">G7077_11385</name>
</gene>
<keyword evidence="3" id="KW-1133">Transmembrane helix</keyword>
<dbReference type="SUPFAM" id="SSF55961">
    <property type="entry name" value="Bet v1-like"/>
    <property type="match status" value="1"/>
</dbReference>
<sequence length="224" mass="24779">MAQGRSNHRRDNDNTKALIGAGLAVAAGAATFLLARRSADERGGSGISDAPDHVFRDADRDVVGRTLLVNRSPQELYAEWHDFTRFPSFMDNVRDIVKLDEERSRWTIEAPLGSTVEVVTRITEDQPGAAIAWRSERDSQIETEGRVEFLPAAPGRGTMVRLVIRYSPPGGIVGKGLAKLFQREPGIQARRDLRRFKQLMETGEVSVNASPSGRKSEQPTEARI</sequence>
<feature type="transmembrane region" description="Helical" evidence="3">
    <location>
        <begin position="17"/>
        <end position="35"/>
    </location>
</feature>
<dbReference type="PANTHER" id="PTHR33824">
    <property type="entry name" value="POLYKETIDE CYCLASE/DEHYDRASE AND LIPID TRANSPORT SUPERFAMILY PROTEIN"/>
    <property type="match status" value="1"/>
</dbReference>
<comment type="similarity">
    <text evidence="1">Belongs to the ribosome association toxin RatA family.</text>
</comment>
<accession>A0A6G7YRP6</accession>
<evidence type="ECO:0000313" key="5">
    <source>
        <dbReference type="EMBL" id="QIK79415.1"/>
    </source>
</evidence>
<name>A0A6G7YRP6_9SPHN</name>
<proteinExistence type="inferred from homology"/>
<dbReference type="Gene3D" id="3.30.530.20">
    <property type="match status" value="1"/>
</dbReference>
<keyword evidence="3" id="KW-0472">Membrane</keyword>
<feature type="compositionally biased region" description="Basic and acidic residues" evidence="2">
    <location>
        <begin position="214"/>
        <end position="224"/>
    </location>
</feature>
<evidence type="ECO:0000313" key="6">
    <source>
        <dbReference type="Proteomes" id="UP000503222"/>
    </source>
</evidence>
<evidence type="ECO:0000256" key="3">
    <source>
        <dbReference type="SAM" id="Phobius"/>
    </source>
</evidence>
<dbReference type="Proteomes" id="UP000503222">
    <property type="component" value="Chromosome"/>
</dbReference>
<protein>
    <submittedName>
        <fullName evidence="5">SRPBCC family protein</fullName>
    </submittedName>
</protein>
<evidence type="ECO:0000259" key="4">
    <source>
        <dbReference type="Pfam" id="PF03364"/>
    </source>
</evidence>
<reference evidence="5 6" key="1">
    <citation type="submission" date="2020-03" db="EMBL/GenBank/DDBJ databases">
        <title>Sphingomonas sp. nov., isolated from fish.</title>
        <authorList>
            <person name="Hyun D.-W."/>
            <person name="Bae J.-W."/>
        </authorList>
    </citation>
    <scope>NUCLEOTIDE SEQUENCE [LARGE SCALE GENOMIC DNA]</scope>
    <source>
        <strain evidence="5 6">HDW15B</strain>
    </source>
</reference>
<dbReference type="InterPro" id="IPR005031">
    <property type="entry name" value="COQ10_START"/>
</dbReference>
<keyword evidence="3" id="KW-0812">Transmembrane</keyword>
<dbReference type="InterPro" id="IPR023393">
    <property type="entry name" value="START-like_dom_sf"/>
</dbReference>
<feature type="region of interest" description="Disordered" evidence="2">
    <location>
        <begin position="202"/>
        <end position="224"/>
    </location>
</feature>
<organism evidence="5 6">
    <name type="scientific">Sphingomonas piscis</name>
    <dbReference type="NCBI Taxonomy" id="2714943"/>
    <lineage>
        <taxon>Bacteria</taxon>
        <taxon>Pseudomonadati</taxon>
        <taxon>Pseudomonadota</taxon>
        <taxon>Alphaproteobacteria</taxon>
        <taxon>Sphingomonadales</taxon>
        <taxon>Sphingomonadaceae</taxon>
        <taxon>Sphingomonas</taxon>
    </lineage>
</organism>
<evidence type="ECO:0000256" key="1">
    <source>
        <dbReference type="ARBA" id="ARBA00008918"/>
    </source>
</evidence>
<dbReference type="PANTHER" id="PTHR33824:SF7">
    <property type="entry name" value="POLYKETIDE CYCLASE_DEHYDRASE AND LIPID TRANSPORT SUPERFAMILY PROTEIN"/>
    <property type="match status" value="1"/>
</dbReference>
<dbReference type="AlphaFoldDB" id="A0A6G7YRP6"/>
<feature type="domain" description="Coenzyme Q-binding protein COQ10 START" evidence="4">
    <location>
        <begin position="69"/>
        <end position="179"/>
    </location>
</feature>
<dbReference type="KEGG" id="spii:G7077_11385"/>
<dbReference type="InterPro" id="IPR047137">
    <property type="entry name" value="ORF3"/>
</dbReference>
<dbReference type="Pfam" id="PF03364">
    <property type="entry name" value="Polyketide_cyc"/>
    <property type="match status" value="1"/>
</dbReference>
<dbReference type="RefSeq" id="WP_166411802.1">
    <property type="nucleotide sequence ID" value="NZ_CP049869.1"/>
</dbReference>
<evidence type="ECO:0000256" key="2">
    <source>
        <dbReference type="SAM" id="MobiDB-lite"/>
    </source>
</evidence>
<dbReference type="EMBL" id="CP049869">
    <property type="protein sequence ID" value="QIK79415.1"/>
    <property type="molecule type" value="Genomic_DNA"/>
</dbReference>
<dbReference type="CDD" id="cd07817">
    <property type="entry name" value="SRPBCC_8"/>
    <property type="match status" value="1"/>
</dbReference>
<keyword evidence="6" id="KW-1185">Reference proteome</keyword>